<dbReference type="OrthoDB" id="3267855at2759"/>
<keyword evidence="2" id="KW-1133">Transmembrane helix</keyword>
<feature type="non-terminal residue" evidence="4">
    <location>
        <position position="1"/>
    </location>
</feature>
<dbReference type="Pfam" id="PF20151">
    <property type="entry name" value="DUF6533"/>
    <property type="match status" value="1"/>
</dbReference>
<feature type="transmembrane region" description="Helical" evidence="2">
    <location>
        <begin position="29"/>
        <end position="49"/>
    </location>
</feature>
<feature type="region of interest" description="Disordered" evidence="1">
    <location>
        <begin position="315"/>
        <end position="376"/>
    </location>
</feature>
<dbReference type="Proteomes" id="UP000297245">
    <property type="component" value="Unassembled WGS sequence"/>
</dbReference>
<keyword evidence="2" id="KW-0472">Membrane</keyword>
<accession>A0A4S8KYB0</accession>
<evidence type="ECO:0000256" key="2">
    <source>
        <dbReference type="SAM" id="Phobius"/>
    </source>
</evidence>
<evidence type="ECO:0000256" key="1">
    <source>
        <dbReference type="SAM" id="MobiDB-lite"/>
    </source>
</evidence>
<dbReference type="EMBL" id="ML179856">
    <property type="protein sequence ID" value="THU80940.1"/>
    <property type="molecule type" value="Genomic_DNA"/>
</dbReference>
<dbReference type="InterPro" id="IPR045340">
    <property type="entry name" value="DUF6533"/>
</dbReference>
<protein>
    <recommendedName>
        <fullName evidence="3">DUF6533 domain-containing protein</fullName>
    </recommendedName>
</protein>
<feature type="transmembrane region" description="Helical" evidence="2">
    <location>
        <begin position="198"/>
        <end position="223"/>
    </location>
</feature>
<feature type="domain" description="DUF6533" evidence="3">
    <location>
        <begin position="1"/>
        <end position="40"/>
    </location>
</feature>
<proteinExistence type="predicted"/>
<dbReference type="AlphaFoldDB" id="A0A4S8KYB0"/>
<keyword evidence="5" id="KW-1185">Reference proteome</keyword>
<organism evidence="4 5">
    <name type="scientific">Dendrothele bispora (strain CBS 962.96)</name>
    <dbReference type="NCBI Taxonomy" id="1314807"/>
    <lineage>
        <taxon>Eukaryota</taxon>
        <taxon>Fungi</taxon>
        <taxon>Dikarya</taxon>
        <taxon>Basidiomycota</taxon>
        <taxon>Agaricomycotina</taxon>
        <taxon>Agaricomycetes</taxon>
        <taxon>Agaricomycetidae</taxon>
        <taxon>Agaricales</taxon>
        <taxon>Agaricales incertae sedis</taxon>
        <taxon>Dendrothele</taxon>
    </lineage>
</organism>
<feature type="compositionally biased region" description="Basic and acidic residues" evidence="1">
    <location>
        <begin position="328"/>
        <end position="339"/>
    </location>
</feature>
<evidence type="ECO:0000313" key="4">
    <source>
        <dbReference type="EMBL" id="THU80940.1"/>
    </source>
</evidence>
<sequence length="376" mass="40850">SLALLFYDYVLTFPMEVKYIWGARYKHSVILYVCCRYALLANVLYLLAISGRLATRVGFNVRIDGIFPSDLKTKSFSCDTTYKLIGALSVLGRAAVIITFTLRTYVIFARSRIVLVYLMILGAACVALDIMCRIFEYSDVKLILIIIILIAIIFSIANELLSILMVVFEYSSAILTTVRSIQAFRADKSPWKDRKNGLAYLIFEQGILYFSVVSLFTTAAVILNFRAPSGFFQRLLNALTLPLSGILSARFLLHLRKWKAKNSHLTPSGHGSSSIGNVSGTIGTFRAVGGAVASIDDFGEDPVALVQMHKAGLGEGSSATAGGSRSGSDSEKGVHHDSETDQSNPGLEIGTVSESSGGSVEFLGSVKEGKKPIRTV</sequence>
<feature type="transmembrane region" description="Helical" evidence="2">
    <location>
        <begin position="84"/>
        <end position="102"/>
    </location>
</feature>
<gene>
    <name evidence="4" type="ORF">K435DRAFT_694623</name>
</gene>
<feature type="transmembrane region" description="Helical" evidence="2">
    <location>
        <begin position="114"/>
        <end position="136"/>
    </location>
</feature>
<feature type="compositionally biased region" description="Low complexity" evidence="1">
    <location>
        <begin position="348"/>
        <end position="366"/>
    </location>
</feature>
<feature type="transmembrane region" description="Helical" evidence="2">
    <location>
        <begin position="235"/>
        <end position="253"/>
    </location>
</feature>
<evidence type="ECO:0000259" key="3">
    <source>
        <dbReference type="Pfam" id="PF20151"/>
    </source>
</evidence>
<name>A0A4S8KYB0_DENBC</name>
<evidence type="ECO:0000313" key="5">
    <source>
        <dbReference type="Proteomes" id="UP000297245"/>
    </source>
</evidence>
<reference evidence="4 5" key="1">
    <citation type="journal article" date="2019" name="Nat. Ecol. Evol.">
        <title>Megaphylogeny resolves global patterns of mushroom evolution.</title>
        <authorList>
            <person name="Varga T."/>
            <person name="Krizsan K."/>
            <person name="Foldi C."/>
            <person name="Dima B."/>
            <person name="Sanchez-Garcia M."/>
            <person name="Sanchez-Ramirez S."/>
            <person name="Szollosi G.J."/>
            <person name="Szarkandi J.G."/>
            <person name="Papp V."/>
            <person name="Albert L."/>
            <person name="Andreopoulos W."/>
            <person name="Angelini C."/>
            <person name="Antonin V."/>
            <person name="Barry K.W."/>
            <person name="Bougher N.L."/>
            <person name="Buchanan P."/>
            <person name="Buyck B."/>
            <person name="Bense V."/>
            <person name="Catcheside P."/>
            <person name="Chovatia M."/>
            <person name="Cooper J."/>
            <person name="Damon W."/>
            <person name="Desjardin D."/>
            <person name="Finy P."/>
            <person name="Geml J."/>
            <person name="Haridas S."/>
            <person name="Hughes K."/>
            <person name="Justo A."/>
            <person name="Karasinski D."/>
            <person name="Kautmanova I."/>
            <person name="Kiss B."/>
            <person name="Kocsube S."/>
            <person name="Kotiranta H."/>
            <person name="LaButti K.M."/>
            <person name="Lechner B.E."/>
            <person name="Liimatainen K."/>
            <person name="Lipzen A."/>
            <person name="Lukacs Z."/>
            <person name="Mihaltcheva S."/>
            <person name="Morgado L.N."/>
            <person name="Niskanen T."/>
            <person name="Noordeloos M.E."/>
            <person name="Ohm R.A."/>
            <person name="Ortiz-Santana B."/>
            <person name="Ovrebo C."/>
            <person name="Racz N."/>
            <person name="Riley R."/>
            <person name="Savchenko A."/>
            <person name="Shiryaev A."/>
            <person name="Soop K."/>
            <person name="Spirin V."/>
            <person name="Szebenyi C."/>
            <person name="Tomsovsky M."/>
            <person name="Tulloss R.E."/>
            <person name="Uehling J."/>
            <person name="Grigoriev I.V."/>
            <person name="Vagvolgyi C."/>
            <person name="Papp T."/>
            <person name="Martin F.M."/>
            <person name="Miettinen O."/>
            <person name="Hibbett D.S."/>
            <person name="Nagy L.G."/>
        </authorList>
    </citation>
    <scope>NUCLEOTIDE SEQUENCE [LARGE SCALE GENOMIC DNA]</scope>
    <source>
        <strain evidence="4 5">CBS 962.96</strain>
    </source>
</reference>
<feature type="compositionally biased region" description="Basic and acidic residues" evidence="1">
    <location>
        <begin position="367"/>
        <end position="376"/>
    </location>
</feature>
<feature type="transmembrane region" description="Helical" evidence="2">
    <location>
        <begin position="142"/>
        <end position="168"/>
    </location>
</feature>
<feature type="compositionally biased region" description="Low complexity" evidence="1">
    <location>
        <begin position="316"/>
        <end position="327"/>
    </location>
</feature>
<keyword evidence="2" id="KW-0812">Transmembrane</keyword>